<dbReference type="Gene3D" id="3.40.50.2300">
    <property type="match status" value="2"/>
</dbReference>
<gene>
    <name evidence="6" type="ORF">FHS09_003149</name>
</gene>
<evidence type="ECO:0000259" key="5">
    <source>
        <dbReference type="PROSITE" id="PS50932"/>
    </source>
</evidence>
<evidence type="ECO:0000313" key="7">
    <source>
        <dbReference type="Proteomes" id="UP000535937"/>
    </source>
</evidence>
<feature type="domain" description="HTH lacI-type" evidence="5">
    <location>
        <begin position="2"/>
        <end position="56"/>
    </location>
</feature>
<dbReference type="EMBL" id="JACHWZ010000015">
    <property type="protein sequence ID" value="MBB3062304.1"/>
    <property type="molecule type" value="Genomic_DNA"/>
</dbReference>
<evidence type="ECO:0000256" key="2">
    <source>
        <dbReference type="ARBA" id="ARBA00023015"/>
    </source>
</evidence>
<dbReference type="PANTHER" id="PTHR30146">
    <property type="entry name" value="LACI-RELATED TRANSCRIPTIONAL REPRESSOR"/>
    <property type="match status" value="1"/>
</dbReference>
<dbReference type="PROSITE" id="PS50932">
    <property type="entry name" value="HTH_LACI_2"/>
    <property type="match status" value="1"/>
</dbReference>
<name>A0A7W4WDP9_9GAMM</name>
<comment type="caution">
    <text evidence="6">The sequence shown here is derived from an EMBL/GenBank/DDBJ whole genome shotgun (WGS) entry which is preliminary data.</text>
</comment>
<dbReference type="InterPro" id="IPR000843">
    <property type="entry name" value="HTH_LacI"/>
</dbReference>
<evidence type="ECO:0000256" key="4">
    <source>
        <dbReference type="ARBA" id="ARBA00023163"/>
    </source>
</evidence>
<dbReference type="PANTHER" id="PTHR30146:SF148">
    <property type="entry name" value="HTH-TYPE TRANSCRIPTIONAL REPRESSOR PURR-RELATED"/>
    <property type="match status" value="1"/>
</dbReference>
<sequence length="345" mass="38237">MSSIKDVAELAGVSVKTVSRILGGFEGVSPRTRERVQEAMNRLEYYPSAAAQSLRGKETGLVSLITDHLTTTPDAYEIVAGIQSVCERHGKLLLIGETGGSDKNFQSLVEDFRRQRAQAIIFATMYHREVEIKQSFERCPLILLNCFDAHSGYPSIVPDDEQGAFDATEHLLARGHKRIAFLTLFEDMPATPLRTRGYRRAHEQRGIEIDPSLVVAGVFRDPEDEFSGLEARLKALLDGPDAPSAILCGNDKMAMRVYMQAITLGFRVPGDLSIVGYDNYRMIAENLVPKLTTVSLPYFRMGELAAELAIGDQTEPGELKNGKRQKQKQFRIGGDLIVRGSTGFR</sequence>
<reference evidence="6 7" key="1">
    <citation type="submission" date="2020-08" db="EMBL/GenBank/DDBJ databases">
        <title>Genomic Encyclopedia of Type Strains, Phase III (KMG-III): the genomes of soil and plant-associated and newly described type strains.</title>
        <authorList>
            <person name="Whitman W."/>
        </authorList>
    </citation>
    <scope>NUCLEOTIDE SEQUENCE [LARGE SCALE GENOMIC DNA]</scope>
    <source>
        <strain evidence="6 7">CECT 8799</strain>
    </source>
</reference>
<dbReference type="SUPFAM" id="SSF53822">
    <property type="entry name" value="Periplasmic binding protein-like I"/>
    <property type="match status" value="1"/>
</dbReference>
<dbReference type="SMART" id="SM00354">
    <property type="entry name" value="HTH_LACI"/>
    <property type="match status" value="1"/>
</dbReference>
<organism evidence="6 7">
    <name type="scientific">Microbulbifer rhizosphaerae</name>
    <dbReference type="NCBI Taxonomy" id="1562603"/>
    <lineage>
        <taxon>Bacteria</taxon>
        <taxon>Pseudomonadati</taxon>
        <taxon>Pseudomonadota</taxon>
        <taxon>Gammaproteobacteria</taxon>
        <taxon>Cellvibrionales</taxon>
        <taxon>Microbulbiferaceae</taxon>
        <taxon>Microbulbifer</taxon>
    </lineage>
</organism>
<keyword evidence="2" id="KW-0805">Transcription regulation</keyword>
<dbReference type="InterPro" id="IPR010982">
    <property type="entry name" value="Lambda_DNA-bd_dom_sf"/>
</dbReference>
<keyword evidence="1" id="KW-0678">Repressor</keyword>
<dbReference type="CDD" id="cd01392">
    <property type="entry name" value="HTH_LacI"/>
    <property type="match status" value="1"/>
</dbReference>
<evidence type="ECO:0000313" key="6">
    <source>
        <dbReference type="EMBL" id="MBB3062304.1"/>
    </source>
</evidence>
<dbReference type="AlphaFoldDB" id="A0A7W4WDP9"/>
<dbReference type="RefSeq" id="WP_183461499.1">
    <property type="nucleotide sequence ID" value="NZ_JACHWZ010000015.1"/>
</dbReference>
<dbReference type="Pfam" id="PF13377">
    <property type="entry name" value="Peripla_BP_3"/>
    <property type="match status" value="1"/>
</dbReference>
<keyword evidence="4" id="KW-0804">Transcription</keyword>
<dbReference type="GO" id="GO:0000976">
    <property type="term" value="F:transcription cis-regulatory region binding"/>
    <property type="evidence" value="ECO:0007669"/>
    <property type="project" value="TreeGrafter"/>
</dbReference>
<protein>
    <submittedName>
        <fullName evidence="6">LacI family transcriptional regulator</fullName>
    </submittedName>
</protein>
<evidence type="ECO:0000256" key="3">
    <source>
        <dbReference type="ARBA" id="ARBA00023125"/>
    </source>
</evidence>
<dbReference type="InterPro" id="IPR028082">
    <property type="entry name" value="Peripla_BP_I"/>
</dbReference>
<keyword evidence="7" id="KW-1185">Reference proteome</keyword>
<keyword evidence="3" id="KW-0238">DNA-binding</keyword>
<accession>A0A7W4WDP9</accession>
<dbReference type="PROSITE" id="PS00356">
    <property type="entry name" value="HTH_LACI_1"/>
    <property type="match status" value="1"/>
</dbReference>
<evidence type="ECO:0000256" key="1">
    <source>
        <dbReference type="ARBA" id="ARBA00022491"/>
    </source>
</evidence>
<dbReference type="InterPro" id="IPR046335">
    <property type="entry name" value="LacI/GalR-like_sensor"/>
</dbReference>
<dbReference type="Pfam" id="PF00356">
    <property type="entry name" value="LacI"/>
    <property type="match status" value="1"/>
</dbReference>
<dbReference type="SUPFAM" id="SSF47413">
    <property type="entry name" value="lambda repressor-like DNA-binding domains"/>
    <property type="match status" value="1"/>
</dbReference>
<dbReference type="Proteomes" id="UP000535937">
    <property type="component" value="Unassembled WGS sequence"/>
</dbReference>
<dbReference type="Gene3D" id="1.10.260.40">
    <property type="entry name" value="lambda repressor-like DNA-binding domains"/>
    <property type="match status" value="1"/>
</dbReference>
<dbReference type="CDD" id="cd06288">
    <property type="entry name" value="PBP1_sucrose_transcription_regulator"/>
    <property type="match status" value="1"/>
</dbReference>
<proteinExistence type="predicted"/>
<dbReference type="GO" id="GO:0003700">
    <property type="term" value="F:DNA-binding transcription factor activity"/>
    <property type="evidence" value="ECO:0007669"/>
    <property type="project" value="TreeGrafter"/>
</dbReference>